<protein>
    <submittedName>
        <fullName evidence="2">Uncharacterized protein</fullName>
    </submittedName>
</protein>
<dbReference type="AlphaFoldDB" id="A0A2S0N7J3"/>
<accession>A0A2S0N7J3</accession>
<feature type="region of interest" description="Disordered" evidence="1">
    <location>
        <begin position="229"/>
        <end position="260"/>
    </location>
</feature>
<dbReference type="OrthoDB" id="7165636at2"/>
<gene>
    <name evidence="2" type="ORF">C6569_01860</name>
</gene>
<reference evidence="2 3" key="1">
    <citation type="submission" date="2018-03" db="EMBL/GenBank/DDBJ databases">
        <title>Genome sequencing of Phreatobacter sp.</title>
        <authorList>
            <person name="Kim S.-J."/>
            <person name="Heo J."/>
            <person name="Kwon S.-W."/>
        </authorList>
    </citation>
    <scope>NUCLEOTIDE SEQUENCE [LARGE SCALE GENOMIC DNA]</scope>
    <source>
        <strain evidence="2 3">S-12</strain>
    </source>
</reference>
<evidence type="ECO:0000313" key="2">
    <source>
        <dbReference type="EMBL" id="AVO43913.1"/>
    </source>
</evidence>
<keyword evidence="3" id="KW-1185">Reference proteome</keyword>
<dbReference type="RefSeq" id="WP_106747243.1">
    <property type="nucleotide sequence ID" value="NZ_CP027668.1"/>
</dbReference>
<dbReference type="KEGG" id="phr:C6569_01860"/>
<feature type="compositionally biased region" description="Basic and acidic residues" evidence="1">
    <location>
        <begin position="109"/>
        <end position="120"/>
    </location>
</feature>
<dbReference type="Proteomes" id="UP000237889">
    <property type="component" value="Chromosome"/>
</dbReference>
<sequence>MMPRADLIRADRALWRAVISQAISDATLALATVKPAERHRAVAWLTSNGPDFRHVCALADLEPDRVHAFALDAISKGDPIPAPKLRPVAVKTVRQSPPKQPPVAVKATRQPEPKSAREPNPDAARFGRRIVVEFEGTRIDLITLCKKLGLKLNTVRDRLRLGWSIEDAISRPITKLTGENKKRRATVEFEGENIDLITLCQRHGITHTAVRMRLRKGWSLRDALLRPMREPRGGSKLQANEQGPAGVHPHKIAPNWSFSA</sequence>
<proteinExistence type="predicted"/>
<evidence type="ECO:0000256" key="1">
    <source>
        <dbReference type="SAM" id="MobiDB-lite"/>
    </source>
</evidence>
<dbReference type="EMBL" id="CP027668">
    <property type="protein sequence ID" value="AVO43913.1"/>
    <property type="molecule type" value="Genomic_DNA"/>
</dbReference>
<evidence type="ECO:0000313" key="3">
    <source>
        <dbReference type="Proteomes" id="UP000237889"/>
    </source>
</evidence>
<organism evidence="2 3">
    <name type="scientific">Phreatobacter cathodiphilus</name>
    <dbReference type="NCBI Taxonomy" id="1868589"/>
    <lineage>
        <taxon>Bacteria</taxon>
        <taxon>Pseudomonadati</taxon>
        <taxon>Pseudomonadota</taxon>
        <taxon>Alphaproteobacteria</taxon>
        <taxon>Hyphomicrobiales</taxon>
        <taxon>Phreatobacteraceae</taxon>
        <taxon>Phreatobacter</taxon>
    </lineage>
</organism>
<name>A0A2S0N7J3_9HYPH</name>
<feature type="region of interest" description="Disordered" evidence="1">
    <location>
        <begin position="91"/>
        <end position="122"/>
    </location>
</feature>